<evidence type="ECO:0008006" key="4">
    <source>
        <dbReference type="Google" id="ProtNLM"/>
    </source>
</evidence>
<organism evidence="2 3">
    <name type="scientific">Kitasatospora nipponensis</name>
    <dbReference type="NCBI Taxonomy" id="258049"/>
    <lineage>
        <taxon>Bacteria</taxon>
        <taxon>Bacillati</taxon>
        <taxon>Actinomycetota</taxon>
        <taxon>Actinomycetes</taxon>
        <taxon>Kitasatosporales</taxon>
        <taxon>Streptomycetaceae</taxon>
        <taxon>Kitasatospora</taxon>
    </lineage>
</organism>
<dbReference type="SUPFAM" id="SSF140453">
    <property type="entry name" value="EsxAB dimer-like"/>
    <property type="match status" value="1"/>
</dbReference>
<evidence type="ECO:0000313" key="3">
    <source>
        <dbReference type="Proteomes" id="UP001500037"/>
    </source>
</evidence>
<dbReference type="InterPro" id="IPR036689">
    <property type="entry name" value="ESAT-6-like_sf"/>
</dbReference>
<name>A0ABP4H9J4_9ACTN</name>
<proteinExistence type="predicted"/>
<dbReference type="Gene3D" id="1.10.287.1060">
    <property type="entry name" value="ESAT-6-like"/>
    <property type="match status" value="1"/>
</dbReference>
<comment type="caution">
    <text evidence="2">The sequence shown here is derived from an EMBL/GenBank/DDBJ whole genome shotgun (WGS) entry which is preliminary data.</text>
</comment>
<reference evidence="3" key="1">
    <citation type="journal article" date="2019" name="Int. J. Syst. Evol. Microbiol.">
        <title>The Global Catalogue of Microorganisms (GCM) 10K type strain sequencing project: providing services to taxonomists for standard genome sequencing and annotation.</title>
        <authorList>
            <consortium name="The Broad Institute Genomics Platform"/>
            <consortium name="The Broad Institute Genome Sequencing Center for Infectious Disease"/>
            <person name="Wu L."/>
            <person name="Ma J."/>
        </authorList>
    </citation>
    <scope>NUCLEOTIDE SEQUENCE [LARGE SCALE GENOMIC DNA]</scope>
    <source>
        <strain evidence="3">JCM 13004</strain>
    </source>
</reference>
<gene>
    <name evidence="2" type="ORF">GCM10009665_46130</name>
</gene>
<accession>A0ABP4H9J4</accession>
<evidence type="ECO:0000256" key="1">
    <source>
        <dbReference type="SAM" id="MobiDB-lite"/>
    </source>
</evidence>
<protein>
    <recommendedName>
        <fullName evidence="4">Excreted virulence factor EspC (Type VII ESX diderm)</fullName>
    </recommendedName>
</protein>
<dbReference type="EMBL" id="BAAALF010000089">
    <property type="protein sequence ID" value="GAA1250201.1"/>
    <property type="molecule type" value="Genomic_DNA"/>
</dbReference>
<keyword evidence="3" id="KW-1185">Reference proteome</keyword>
<sequence>MIAASESGGGFRVRPDALEAAGADATALAAALPTELGGVTEAADRTASALPGWAAGPALRTATDAWRTLLTTLAAELGTHGRQLADTARQYRDGDTSAASPFTGLAATRPLPAPPTAPPGPFPPLAPRPGTVGADPFALDPFGTTLHPGAPPPVGGRSEDRVGR</sequence>
<dbReference type="Proteomes" id="UP001500037">
    <property type="component" value="Unassembled WGS sequence"/>
</dbReference>
<evidence type="ECO:0000313" key="2">
    <source>
        <dbReference type="EMBL" id="GAA1250201.1"/>
    </source>
</evidence>
<dbReference type="RefSeq" id="WP_344443827.1">
    <property type="nucleotide sequence ID" value="NZ_BAAALF010000089.1"/>
</dbReference>
<feature type="region of interest" description="Disordered" evidence="1">
    <location>
        <begin position="87"/>
        <end position="164"/>
    </location>
</feature>
<feature type="compositionally biased region" description="Pro residues" evidence="1">
    <location>
        <begin position="111"/>
        <end position="127"/>
    </location>
</feature>